<evidence type="ECO:0000256" key="17">
    <source>
        <dbReference type="RuleBase" id="RU362033"/>
    </source>
</evidence>
<dbReference type="EC" id="7.6.2.1" evidence="17"/>
<feature type="binding site" evidence="15">
    <location>
        <position position="7"/>
    </location>
    <ligand>
        <name>ATP</name>
        <dbReference type="ChEBI" id="CHEBI:30616"/>
    </ligand>
</feature>
<evidence type="ECO:0000313" key="20">
    <source>
        <dbReference type="Proteomes" id="UP001174909"/>
    </source>
</evidence>
<dbReference type="AlphaFoldDB" id="A0AA35S2A6"/>
<dbReference type="Gene3D" id="3.40.50.1000">
    <property type="entry name" value="HAD superfamily/HAD-like"/>
    <property type="match status" value="1"/>
</dbReference>
<keyword evidence="7 15" id="KW-0547">Nucleotide-binding</keyword>
<comment type="subcellular location">
    <subcellularLocation>
        <location evidence="2">Endomembrane system</location>
        <topology evidence="2">Multi-pass membrane protein</topology>
    </subcellularLocation>
    <subcellularLocation>
        <location evidence="17">Membrane</location>
        <topology evidence="17">Multi-pass membrane protein</topology>
    </subcellularLocation>
</comment>
<feature type="binding site" evidence="15">
    <location>
        <position position="169"/>
    </location>
    <ligand>
        <name>ATP</name>
        <dbReference type="ChEBI" id="CHEBI:30616"/>
    </ligand>
</feature>
<feature type="binding site" evidence="16">
    <location>
        <position position="195"/>
    </location>
    <ligand>
        <name>Mg(2+)</name>
        <dbReference type="ChEBI" id="CHEBI:18420"/>
    </ligand>
</feature>
<evidence type="ECO:0000256" key="11">
    <source>
        <dbReference type="ARBA" id="ARBA00022989"/>
    </source>
</evidence>
<feature type="binding site" evidence="15">
    <location>
        <position position="199"/>
    </location>
    <ligand>
        <name>ATP</name>
        <dbReference type="ChEBI" id="CHEBI:30616"/>
    </ligand>
</feature>
<evidence type="ECO:0000256" key="3">
    <source>
        <dbReference type="ARBA" id="ARBA00008109"/>
    </source>
</evidence>
<dbReference type="SUPFAM" id="SSF81665">
    <property type="entry name" value="Calcium ATPase, transmembrane domain M"/>
    <property type="match status" value="1"/>
</dbReference>
<dbReference type="InterPro" id="IPR023214">
    <property type="entry name" value="HAD_sf"/>
</dbReference>
<evidence type="ECO:0000313" key="19">
    <source>
        <dbReference type="EMBL" id="CAI8022123.1"/>
    </source>
</evidence>
<dbReference type="GO" id="GO:0140326">
    <property type="term" value="F:ATPase-coupled intramembrane lipid transporter activity"/>
    <property type="evidence" value="ECO:0007669"/>
    <property type="project" value="UniProtKB-EC"/>
</dbReference>
<feature type="binding site" evidence="15">
    <location>
        <position position="88"/>
    </location>
    <ligand>
        <name>ATP</name>
        <dbReference type="ChEBI" id="CHEBI:30616"/>
    </ligand>
</feature>
<keyword evidence="4" id="KW-0813">Transport</keyword>
<comment type="catalytic activity">
    <reaction evidence="14 17">
        <text>ATP + H2O + phospholipidSide 1 = ADP + phosphate + phospholipidSide 2.</text>
        <dbReference type="EC" id="7.6.2.1"/>
    </reaction>
</comment>
<dbReference type="InterPro" id="IPR023298">
    <property type="entry name" value="ATPase_P-typ_TM_dom_sf"/>
</dbReference>
<feature type="binding site" evidence="15">
    <location>
        <position position="175"/>
    </location>
    <ligand>
        <name>ATP</name>
        <dbReference type="ChEBI" id="CHEBI:30616"/>
    </ligand>
</feature>
<evidence type="ECO:0000256" key="10">
    <source>
        <dbReference type="ARBA" id="ARBA00022967"/>
    </source>
</evidence>
<dbReference type="NCBIfam" id="TIGR01494">
    <property type="entry name" value="ATPase_P-type"/>
    <property type="match status" value="1"/>
</dbReference>
<keyword evidence="10 17" id="KW-1278">Translocase</keyword>
<dbReference type="GO" id="GO:0000287">
    <property type="term" value="F:magnesium ion binding"/>
    <property type="evidence" value="ECO:0007669"/>
    <property type="project" value="UniProtKB-UniRule"/>
</dbReference>
<evidence type="ECO:0000256" key="7">
    <source>
        <dbReference type="ARBA" id="ARBA00022741"/>
    </source>
</evidence>
<evidence type="ECO:0000256" key="12">
    <source>
        <dbReference type="ARBA" id="ARBA00023055"/>
    </source>
</evidence>
<protein>
    <recommendedName>
        <fullName evidence="17">Phospholipid-transporting ATPase</fullName>
        <ecNumber evidence="17">7.6.2.1</ecNumber>
    </recommendedName>
</protein>
<dbReference type="PANTHER" id="PTHR24092">
    <property type="entry name" value="PROBABLE PHOSPHOLIPID-TRANSPORTING ATPASE"/>
    <property type="match status" value="1"/>
</dbReference>
<feature type="domain" description="P-type ATPase C-terminal" evidence="18">
    <location>
        <begin position="222"/>
        <end position="449"/>
    </location>
</feature>
<comment type="similarity">
    <text evidence="3 17">Belongs to the cation transport ATPase (P-type) (TC 3.A.3) family. Type IV subfamily.</text>
</comment>
<evidence type="ECO:0000256" key="9">
    <source>
        <dbReference type="ARBA" id="ARBA00022842"/>
    </source>
</evidence>
<comment type="cofactor">
    <cofactor evidence="1 16">
        <name>Mg(2+)</name>
        <dbReference type="ChEBI" id="CHEBI:18420"/>
    </cofactor>
</comment>
<dbReference type="GO" id="GO:0005768">
    <property type="term" value="C:endosome"/>
    <property type="evidence" value="ECO:0007669"/>
    <property type="project" value="TreeGrafter"/>
</dbReference>
<keyword evidence="12" id="KW-0445">Lipid transport</keyword>
<dbReference type="Proteomes" id="UP001174909">
    <property type="component" value="Unassembled WGS sequence"/>
</dbReference>
<dbReference type="NCBIfam" id="TIGR01652">
    <property type="entry name" value="ATPase-Plipid"/>
    <property type="match status" value="1"/>
</dbReference>
<evidence type="ECO:0000256" key="6">
    <source>
        <dbReference type="ARBA" id="ARBA00022723"/>
    </source>
</evidence>
<dbReference type="GO" id="GO:0016887">
    <property type="term" value="F:ATP hydrolysis activity"/>
    <property type="evidence" value="ECO:0007669"/>
    <property type="project" value="InterPro"/>
</dbReference>
<keyword evidence="9 16" id="KW-0460">Magnesium</keyword>
<dbReference type="GO" id="GO:0006897">
    <property type="term" value="P:endocytosis"/>
    <property type="evidence" value="ECO:0007669"/>
    <property type="project" value="TreeGrafter"/>
</dbReference>
<dbReference type="GO" id="GO:0045332">
    <property type="term" value="P:phospholipid translocation"/>
    <property type="evidence" value="ECO:0007669"/>
    <property type="project" value="TreeGrafter"/>
</dbReference>
<accession>A0AA35S2A6</accession>
<reference evidence="19" key="1">
    <citation type="submission" date="2023-03" db="EMBL/GenBank/DDBJ databases">
        <authorList>
            <person name="Steffen K."/>
            <person name="Cardenas P."/>
        </authorList>
    </citation>
    <scope>NUCLEOTIDE SEQUENCE</scope>
</reference>
<dbReference type="PRINTS" id="PR00119">
    <property type="entry name" value="CATATPASE"/>
</dbReference>
<keyword evidence="11 17" id="KW-1133">Transmembrane helix</keyword>
<feature type="binding site" evidence="15">
    <location>
        <position position="87"/>
    </location>
    <ligand>
        <name>ATP</name>
        <dbReference type="ChEBI" id="CHEBI:30616"/>
    </ligand>
</feature>
<evidence type="ECO:0000259" key="18">
    <source>
        <dbReference type="Pfam" id="PF16212"/>
    </source>
</evidence>
<dbReference type="SUPFAM" id="SSF56784">
    <property type="entry name" value="HAD-like"/>
    <property type="match status" value="1"/>
</dbReference>
<dbReference type="InterPro" id="IPR036412">
    <property type="entry name" value="HAD-like_sf"/>
</dbReference>
<evidence type="ECO:0000256" key="13">
    <source>
        <dbReference type="ARBA" id="ARBA00023136"/>
    </source>
</evidence>
<feature type="binding site" evidence="15">
    <location>
        <position position="89"/>
    </location>
    <ligand>
        <name>ATP</name>
        <dbReference type="ChEBI" id="CHEBI:30616"/>
    </ligand>
</feature>
<organism evidence="19 20">
    <name type="scientific">Geodia barretti</name>
    <name type="common">Barrett's horny sponge</name>
    <dbReference type="NCBI Taxonomy" id="519541"/>
    <lineage>
        <taxon>Eukaryota</taxon>
        <taxon>Metazoa</taxon>
        <taxon>Porifera</taxon>
        <taxon>Demospongiae</taxon>
        <taxon>Heteroscleromorpha</taxon>
        <taxon>Tetractinellida</taxon>
        <taxon>Astrophorina</taxon>
        <taxon>Geodiidae</taxon>
        <taxon>Geodia</taxon>
    </lineage>
</organism>
<feature type="transmembrane region" description="Helical" evidence="17">
    <location>
        <begin position="360"/>
        <end position="381"/>
    </location>
</feature>
<evidence type="ECO:0000256" key="4">
    <source>
        <dbReference type="ARBA" id="ARBA00022448"/>
    </source>
</evidence>
<keyword evidence="20" id="KW-1185">Reference proteome</keyword>
<dbReference type="GO" id="GO:0005802">
    <property type="term" value="C:trans-Golgi network"/>
    <property type="evidence" value="ECO:0007669"/>
    <property type="project" value="TreeGrafter"/>
</dbReference>
<feature type="transmembrane region" description="Helical" evidence="17">
    <location>
        <begin position="334"/>
        <end position="354"/>
    </location>
</feature>
<feature type="transmembrane region" description="Helical" evidence="17">
    <location>
        <begin position="284"/>
        <end position="304"/>
    </location>
</feature>
<dbReference type="Pfam" id="PF16212">
    <property type="entry name" value="PhoLip_ATPase_C"/>
    <property type="match status" value="1"/>
</dbReference>
<keyword evidence="5 17" id="KW-0812">Transmembrane</keyword>
<keyword evidence="6 16" id="KW-0479">Metal-binding</keyword>
<evidence type="ECO:0000256" key="2">
    <source>
        <dbReference type="ARBA" id="ARBA00004127"/>
    </source>
</evidence>
<comment type="caution">
    <text evidence="19">The sequence shown here is derived from an EMBL/GenBank/DDBJ whole genome shotgun (WGS) entry which is preliminary data.</text>
</comment>
<evidence type="ECO:0000256" key="5">
    <source>
        <dbReference type="ARBA" id="ARBA00022692"/>
    </source>
</evidence>
<evidence type="ECO:0000256" key="1">
    <source>
        <dbReference type="ARBA" id="ARBA00001946"/>
    </source>
</evidence>
<dbReference type="InterPro" id="IPR001757">
    <property type="entry name" value="P_typ_ATPase"/>
</dbReference>
<feature type="transmembrane region" description="Helical" evidence="17">
    <location>
        <begin position="388"/>
        <end position="408"/>
    </location>
</feature>
<dbReference type="GO" id="GO:0005886">
    <property type="term" value="C:plasma membrane"/>
    <property type="evidence" value="ECO:0007669"/>
    <property type="project" value="TreeGrafter"/>
</dbReference>
<keyword evidence="13 17" id="KW-0472">Membrane</keyword>
<sequence length="481" mass="53817">MAREGLRTLVVGKKVLTEEQYTGFETRLRQARLSVTDREEQVAGVISSLEEGLQLLCLTGVEDQLQSDVRPTLELLRNAGIRVWMLTGDKLETAASIAVSSRLVSRAQTLFTFKQVSSRSEAHSELNGFRRKSESALIISGSSLELCIKHYEQEFIELACQSPAVVCCRCSPTHKAQVVRLLQQHTKRPVCAVGDGGNDVSMIQAANVGLGIVGKEGKQASLAADFSITQFRHISRLLVWHGRNSYKRSANLSQFVIHRGLIISVMQAVFSAVFYFAAVALYEGILMVGYATVYTMAPVFSLVLDEDVSPDIALMYPELYRDLMKGRSLSLKTFFLWVLISLYQGGVIMLLGFLLFEGQFVHVVAITFTSLILNELLLVALTIRSWHGLMLLAELLSVVVYILSLLVLKDYFDGYFLLSVEFVWKTLLILCISCLPLFLGKFLRHFCAPPSYAKLLKENSMFRNCCKRYFGIRARDTDCGL</sequence>
<feature type="binding site" evidence="15">
    <location>
        <position position="198"/>
    </location>
    <ligand>
        <name>ATP</name>
        <dbReference type="ChEBI" id="CHEBI:30616"/>
    </ligand>
</feature>
<feature type="transmembrane region" description="Helical" evidence="17">
    <location>
        <begin position="414"/>
        <end position="439"/>
    </location>
</feature>
<proteinExistence type="inferred from homology"/>
<evidence type="ECO:0000256" key="15">
    <source>
        <dbReference type="PIRSR" id="PIRSR606539-2"/>
    </source>
</evidence>
<dbReference type="PANTHER" id="PTHR24092:SF5">
    <property type="entry name" value="PHOSPHOLIPID-TRANSPORTING ATPASE"/>
    <property type="match status" value="1"/>
</dbReference>
<dbReference type="EMBL" id="CASHTH010001939">
    <property type="protein sequence ID" value="CAI8022123.1"/>
    <property type="molecule type" value="Genomic_DNA"/>
</dbReference>
<dbReference type="InterPro" id="IPR006539">
    <property type="entry name" value="P-type_ATPase_IV"/>
</dbReference>
<gene>
    <name evidence="19" type="ORF">GBAR_LOCUS13014</name>
</gene>
<name>A0AA35S2A6_GEOBA</name>
<dbReference type="InterPro" id="IPR032630">
    <property type="entry name" value="P_typ_ATPase_c"/>
</dbReference>
<evidence type="ECO:0000256" key="8">
    <source>
        <dbReference type="ARBA" id="ARBA00022840"/>
    </source>
</evidence>
<feature type="transmembrane region" description="Helical" evidence="17">
    <location>
        <begin position="256"/>
        <end position="278"/>
    </location>
</feature>
<dbReference type="GO" id="GO:0005524">
    <property type="term" value="F:ATP binding"/>
    <property type="evidence" value="ECO:0007669"/>
    <property type="project" value="UniProtKB-UniRule"/>
</dbReference>
<evidence type="ECO:0000256" key="16">
    <source>
        <dbReference type="PIRSR" id="PIRSR606539-3"/>
    </source>
</evidence>
<dbReference type="FunFam" id="3.40.50.1000:FF:000009">
    <property type="entry name" value="Phospholipid-transporting ATPase"/>
    <property type="match status" value="1"/>
</dbReference>
<evidence type="ECO:0000256" key="14">
    <source>
        <dbReference type="ARBA" id="ARBA00034036"/>
    </source>
</evidence>
<dbReference type="GO" id="GO:0006890">
    <property type="term" value="P:retrograde vesicle-mediated transport, Golgi to endoplasmic reticulum"/>
    <property type="evidence" value="ECO:0007669"/>
    <property type="project" value="TreeGrafter"/>
</dbReference>
<keyword evidence="8 15" id="KW-0067">ATP-binding</keyword>
<feature type="binding site" evidence="16">
    <location>
        <position position="199"/>
    </location>
    <ligand>
        <name>Mg(2+)</name>
        <dbReference type="ChEBI" id="CHEBI:18420"/>
    </ligand>
</feature>